<dbReference type="Pfam" id="PF00486">
    <property type="entry name" value="Trans_reg_C"/>
    <property type="match status" value="1"/>
</dbReference>
<dbReference type="Proteomes" id="UP000236449">
    <property type="component" value="Unassembled WGS sequence"/>
</dbReference>
<feature type="domain" description="OmpR/PhoB-type" evidence="3">
    <location>
        <begin position="544"/>
        <end position="641"/>
    </location>
</feature>
<dbReference type="SUPFAM" id="SSF52540">
    <property type="entry name" value="P-loop containing nucleoside triphosphate hydrolases"/>
    <property type="match status" value="1"/>
</dbReference>
<evidence type="ECO:0000313" key="5">
    <source>
        <dbReference type="Proteomes" id="UP000236449"/>
    </source>
</evidence>
<dbReference type="SUPFAM" id="SSF46894">
    <property type="entry name" value="C-terminal effector domain of the bipartite response regulators"/>
    <property type="match status" value="1"/>
</dbReference>
<organism evidence="4 5">
    <name type="scientific">Vibrio diazotrophicus</name>
    <dbReference type="NCBI Taxonomy" id="685"/>
    <lineage>
        <taxon>Bacteria</taxon>
        <taxon>Pseudomonadati</taxon>
        <taxon>Pseudomonadota</taxon>
        <taxon>Gammaproteobacteria</taxon>
        <taxon>Vibrionales</taxon>
        <taxon>Vibrionaceae</taxon>
        <taxon>Vibrio</taxon>
    </lineage>
</organism>
<name>A0A2J8I8M9_VIBDI</name>
<reference evidence="4 5" key="1">
    <citation type="submission" date="2018-01" db="EMBL/GenBank/DDBJ databases">
        <title>Draft genome sequences of six Vibrio diazotrophicus strains isolated from deep-sea sediments of the Baltic Sea.</title>
        <authorList>
            <person name="Castillo D."/>
            <person name="Vandieken V."/>
            <person name="Chiang O."/>
            <person name="Middelboe M."/>
        </authorList>
    </citation>
    <scope>NUCLEOTIDE SEQUENCE [LARGE SCALE GENOMIC DNA]</scope>
    <source>
        <strain evidence="4 5">60.27F</strain>
    </source>
</reference>
<dbReference type="SMART" id="SM00862">
    <property type="entry name" value="Trans_reg_C"/>
    <property type="match status" value="1"/>
</dbReference>
<dbReference type="GO" id="GO:0003677">
    <property type="term" value="F:DNA binding"/>
    <property type="evidence" value="ECO:0007669"/>
    <property type="project" value="UniProtKB-UniRule"/>
</dbReference>
<evidence type="ECO:0000256" key="1">
    <source>
        <dbReference type="ARBA" id="ARBA00023125"/>
    </source>
</evidence>
<dbReference type="Pfam" id="PF13173">
    <property type="entry name" value="AAA_14"/>
    <property type="match status" value="1"/>
</dbReference>
<dbReference type="GO" id="GO:0006355">
    <property type="term" value="P:regulation of DNA-templated transcription"/>
    <property type="evidence" value="ECO:0007669"/>
    <property type="project" value="InterPro"/>
</dbReference>
<dbReference type="InterPro" id="IPR027417">
    <property type="entry name" value="P-loop_NTPase"/>
</dbReference>
<dbReference type="Gene3D" id="1.10.10.10">
    <property type="entry name" value="Winged helix-like DNA-binding domain superfamily/Winged helix DNA-binding domain"/>
    <property type="match status" value="1"/>
</dbReference>
<dbReference type="OrthoDB" id="8430416at2"/>
<comment type="caution">
    <text evidence="4">The sequence shown here is derived from an EMBL/GenBank/DDBJ whole genome shotgun (WGS) entry which is preliminary data.</text>
</comment>
<evidence type="ECO:0000259" key="3">
    <source>
        <dbReference type="PROSITE" id="PS51755"/>
    </source>
</evidence>
<dbReference type="CDD" id="cd00383">
    <property type="entry name" value="trans_reg_C"/>
    <property type="match status" value="1"/>
</dbReference>
<sequence>MNTVRSIVETTRASELSFLEQVFDEHGPDVIGLYGIPGVGKTTLLNQFIKRHSNQCLTINCQHIEPTPKAFIKKLSKLTNCEDNLSSICCSIAPKTILVIDQFESLNLIETWLRREFVPHMHGQLRLIFSGRIHPDRQWVINPPDNSEFRCMKLNSLSFSAAVSYLQTLGHTQIVAMGINQFAHGHPLALQLASSAVLEQSQRKLNEIPPNDVVQTLVQYFVEDIKGHQLKQALEATAIVRRIYEPLLTAMLNVEENVGACLYNALSEIEFVEHREDGLSLHDILKNVISANMKSQYPIRYCQYRHRACVLLNEEMRHSSPSQLWRYTADIIYLVENSVIRSAFFPPFDQREYSVEPADEHNRDAIFAIIEKHEAPEMYRVYQQWWEKQINTFHCIKNSSNQTVGFYCLIKPGDVSLELINQDPITSLWAQHLSNDKNNCNLNQCLFIRRWLSLNEGESLCGAQAACWLDIKRAYLEMRPELRRVYLTVNDLQPYSLIATELGFQVLDLDYQINDKSYYSAMLDMGEGSVDDWVSKRLIQEVNQEQTNLEYPDWFDSNARQLVLSHTRIDLTPLEFGTLELLLSQQGTVITRKTLLKQVWKIEYEGSSNVVDTIIRSLRRKLDDKADIIQSVRGVGYRCRLNEK</sequence>
<dbReference type="Gene3D" id="3.40.50.300">
    <property type="entry name" value="P-loop containing nucleotide triphosphate hydrolases"/>
    <property type="match status" value="1"/>
</dbReference>
<proteinExistence type="predicted"/>
<dbReference type="PRINTS" id="PR00364">
    <property type="entry name" value="DISEASERSIST"/>
</dbReference>
<dbReference type="InterPro" id="IPR036388">
    <property type="entry name" value="WH-like_DNA-bd_sf"/>
</dbReference>
<accession>A0A2J8I8M9</accession>
<dbReference type="InterPro" id="IPR001867">
    <property type="entry name" value="OmpR/PhoB-type_DNA-bd"/>
</dbReference>
<keyword evidence="1 2" id="KW-0238">DNA-binding</keyword>
<dbReference type="EMBL" id="POSK01000001">
    <property type="protein sequence ID" value="PNI06859.1"/>
    <property type="molecule type" value="Genomic_DNA"/>
</dbReference>
<dbReference type="InterPro" id="IPR041682">
    <property type="entry name" value="AAA_14"/>
</dbReference>
<dbReference type="PROSITE" id="PS51755">
    <property type="entry name" value="OMPR_PHOB"/>
    <property type="match status" value="1"/>
</dbReference>
<protein>
    <recommendedName>
        <fullName evidence="3">OmpR/PhoB-type domain-containing protein</fullName>
    </recommendedName>
</protein>
<feature type="DNA-binding region" description="OmpR/PhoB-type" evidence="2">
    <location>
        <begin position="544"/>
        <end position="641"/>
    </location>
</feature>
<dbReference type="InterPro" id="IPR016032">
    <property type="entry name" value="Sig_transdc_resp-reg_C-effctor"/>
</dbReference>
<dbReference type="GO" id="GO:0000160">
    <property type="term" value="P:phosphorelay signal transduction system"/>
    <property type="evidence" value="ECO:0007669"/>
    <property type="project" value="InterPro"/>
</dbReference>
<dbReference type="AlphaFoldDB" id="A0A2J8I8M9"/>
<evidence type="ECO:0000313" key="4">
    <source>
        <dbReference type="EMBL" id="PNI06859.1"/>
    </source>
</evidence>
<gene>
    <name evidence="4" type="ORF">C1N32_02330</name>
</gene>
<evidence type="ECO:0000256" key="2">
    <source>
        <dbReference type="PROSITE-ProRule" id="PRU01091"/>
    </source>
</evidence>